<name>A0A850H237_9SPHN</name>
<sequence length="396" mass="44655">MNIVQSLRSIGRRLARSIRRSLVEVGVSPARVGYRDLKNETPLEYHERRSRGGRKFAEPEIVHSERHAANPLPVNVTDRDKLPRDSGWWHYSMYDVPNRLSSPTRFTVMQNATVITGTDDSGLFYPAILTDDNRAINMREVVFRPLHAKVLLDAQSAWHIEKATWFCERSYANHSHWLTAHLPKLVLLKELDRLNDVLLPTNMTPVMRRSIEMLGLDPSAFPTFEPGEVLKVGELTLLETDRFRGDLLKPVRAAIAPAGGAPASRRIFISRKKAAIRKLANEDEIWPLFEEAGFERVFMEDLGFEEQIELMSQTQILAGPHGAGLTNMMFCPAGSTVLEIAWLGFPNPNFYALACAMELRYALVEAEVCEGDAVPLKRDMTVRPEAIAAALKTLEQ</sequence>
<dbReference type="InterPro" id="IPR007657">
    <property type="entry name" value="Glycosyltransferase_61"/>
</dbReference>
<evidence type="ECO:0000313" key="6">
    <source>
        <dbReference type="Proteomes" id="UP000561438"/>
    </source>
</evidence>
<feature type="domain" description="Glycosyltransferase 61 catalytic" evidence="4">
    <location>
        <begin position="176"/>
        <end position="338"/>
    </location>
</feature>
<keyword evidence="3" id="KW-0325">Glycoprotein</keyword>
<organism evidence="5 6">
    <name type="scientific">Qipengyuania atrilutea</name>
    <dbReference type="NCBI Taxonomy" id="2744473"/>
    <lineage>
        <taxon>Bacteria</taxon>
        <taxon>Pseudomonadati</taxon>
        <taxon>Pseudomonadota</taxon>
        <taxon>Alphaproteobacteria</taxon>
        <taxon>Sphingomonadales</taxon>
        <taxon>Erythrobacteraceae</taxon>
        <taxon>Qipengyuania</taxon>
    </lineage>
</organism>
<dbReference type="PANTHER" id="PTHR20961">
    <property type="entry name" value="GLYCOSYLTRANSFERASE"/>
    <property type="match status" value="1"/>
</dbReference>
<comment type="caution">
    <text evidence="5">The sequence shown here is derived from an EMBL/GenBank/DDBJ whole genome shotgun (WGS) entry which is preliminary data.</text>
</comment>
<keyword evidence="2 5" id="KW-0808">Transferase</keyword>
<dbReference type="EMBL" id="JABWGV010000002">
    <property type="protein sequence ID" value="NVD44746.1"/>
    <property type="molecule type" value="Genomic_DNA"/>
</dbReference>
<proteinExistence type="predicted"/>
<accession>A0A850H237</accession>
<gene>
    <name evidence="5" type="ORF">HUV48_06895</name>
</gene>
<evidence type="ECO:0000313" key="5">
    <source>
        <dbReference type="EMBL" id="NVD44746.1"/>
    </source>
</evidence>
<protein>
    <submittedName>
        <fullName evidence="5">Glycosyltransferase family 61 protein</fullName>
    </submittedName>
</protein>
<evidence type="ECO:0000256" key="2">
    <source>
        <dbReference type="ARBA" id="ARBA00022679"/>
    </source>
</evidence>
<dbReference type="InterPro" id="IPR049625">
    <property type="entry name" value="Glyco_transf_61_cat"/>
</dbReference>
<reference evidence="5 6" key="1">
    <citation type="submission" date="2020-06" db="EMBL/GenBank/DDBJ databases">
        <title>Altererythrobacter sp. HHU K3-1.</title>
        <authorList>
            <person name="Zhang D."/>
            <person name="Xue H."/>
        </authorList>
    </citation>
    <scope>NUCLEOTIDE SEQUENCE [LARGE SCALE GENOMIC DNA]</scope>
    <source>
        <strain evidence="5 6">HHU K3-1</strain>
    </source>
</reference>
<evidence type="ECO:0000256" key="1">
    <source>
        <dbReference type="ARBA" id="ARBA00022676"/>
    </source>
</evidence>
<evidence type="ECO:0000259" key="4">
    <source>
        <dbReference type="Pfam" id="PF04577"/>
    </source>
</evidence>
<keyword evidence="6" id="KW-1185">Reference proteome</keyword>
<dbReference type="Pfam" id="PF04577">
    <property type="entry name" value="Glyco_transf_61"/>
    <property type="match status" value="1"/>
</dbReference>
<keyword evidence="1" id="KW-0328">Glycosyltransferase</keyword>
<dbReference type="Proteomes" id="UP000561438">
    <property type="component" value="Unassembled WGS sequence"/>
</dbReference>
<dbReference type="GO" id="GO:0016757">
    <property type="term" value="F:glycosyltransferase activity"/>
    <property type="evidence" value="ECO:0007669"/>
    <property type="project" value="UniProtKB-KW"/>
</dbReference>
<evidence type="ECO:0000256" key="3">
    <source>
        <dbReference type="ARBA" id="ARBA00023180"/>
    </source>
</evidence>
<dbReference type="RefSeq" id="WP_176267049.1">
    <property type="nucleotide sequence ID" value="NZ_JABWGV010000002.1"/>
</dbReference>
<dbReference type="AlphaFoldDB" id="A0A850H237"/>